<keyword evidence="5" id="KW-1185">Reference proteome</keyword>
<dbReference type="InterPro" id="IPR035979">
    <property type="entry name" value="RBD_domain_sf"/>
</dbReference>
<accession>G0QKH2</accession>
<dbReference type="GO" id="GO:0003723">
    <property type="term" value="F:RNA binding"/>
    <property type="evidence" value="ECO:0007669"/>
    <property type="project" value="UniProtKB-KW"/>
</dbReference>
<gene>
    <name evidence="4" type="ORF">IMG5_017780</name>
</gene>
<evidence type="ECO:0000313" key="4">
    <source>
        <dbReference type="EMBL" id="EGR34282.1"/>
    </source>
</evidence>
<dbReference type="OMA" id="NIECDNR"/>
<dbReference type="InterPro" id="IPR007201">
    <property type="entry name" value="Mei2-like_Rrm_C"/>
</dbReference>
<dbReference type="OrthoDB" id="417481at2759"/>
<dbReference type="GeneID" id="14910474"/>
<feature type="compositionally biased region" description="Polar residues" evidence="2">
    <location>
        <begin position="174"/>
        <end position="185"/>
    </location>
</feature>
<name>G0QKH2_ICHMU</name>
<feature type="domain" description="Mei2-like C-terminal RNA recognition motif" evidence="3">
    <location>
        <begin position="32"/>
        <end position="127"/>
    </location>
</feature>
<dbReference type="InterPro" id="IPR012677">
    <property type="entry name" value="Nucleotide-bd_a/b_plait_sf"/>
</dbReference>
<proteinExistence type="predicted"/>
<evidence type="ECO:0000256" key="2">
    <source>
        <dbReference type="SAM" id="MobiDB-lite"/>
    </source>
</evidence>
<dbReference type="Proteomes" id="UP000008983">
    <property type="component" value="Unassembled WGS sequence"/>
</dbReference>
<dbReference type="AlphaFoldDB" id="G0QKH2"/>
<dbReference type="Gene3D" id="3.30.70.330">
    <property type="match status" value="1"/>
</dbReference>
<dbReference type="Pfam" id="PF04059">
    <property type="entry name" value="RRM_2"/>
    <property type="match status" value="1"/>
</dbReference>
<evidence type="ECO:0000259" key="3">
    <source>
        <dbReference type="Pfam" id="PF04059"/>
    </source>
</evidence>
<dbReference type="SUPFAM" id="SSF54928">
    <property type="entry name" value="RNA-binding domain, RBD"/>
    <property type="match status" value="1"/>
</dbReference>
<dbReference type="PANTHER" id="PTHR23189">
    <property type="entry name" value="RNA RECOGNITION MOTIF-CONTAINING"/>
    <property type="match status" value="1"/>
</dbReference>
<dbReference type="InParanoid" id="G0QKH2"/>
<reference evidence="4 5" key="1">
    <citation type="submission" date="2011-07" db="EMBL/GenBank/DDBJ databases">
        <authorList>
            <person name="Coyne R."/>
            <person name="Brami D."/>
            <person name="Johnson J."/>
            <person name="Hostetler J."/>
            <person name="Hannick L."/>
            <person name="Clark T."/>
            <person name="Cassidy-Hanley D."/>
            <person name="Inman J."/>
        </authorList>
    </citation>
    <scope>NUCLEOTIDE SEQUENCE [LARGE SCALE GENOMIC DNA]</scope>
    <source>
        <strain evidence="4 5">G5</strain>
    </source>
</reference>
<keyword evidence="1" id="KW-0694">RNA-binding</keyword>
<sequence>MKPKGIRKRKVIPQEDEDNYRINPEQVRQDKRTTIMIKNIPNKYDQTSLIEKINKSFLNKYDFFYLPIDFSNKCNMGYAFINFIDCSYIKQFYEEFHNQKWVQFNSEKVCLLYYARLQGYYELVQHFSHSSVMNQKDKRLKPIIIPQQQVAYIKQLIEIQKQKEENKQQQQKIPVSNNQLNTTNK</sequence>
<dbReference type="RefSeq" id="XP_004039586.1">
    <property type="nucleotide sequence ID" value="XM_004039538.1"/>
</dbReference>
<dbReference type="STRING" id="857967.G0QKH2"/>
<evidence type="ECO:0000313" key="5">
    <source>
        <dbReference type="Proteomes" id="UP000008983"/>
    </source>
</evidence>
<organism evidence="4 5">
    <name type="scientific">Ichthyophthirius multifiliis</name>
    <name type="common">White spot disease agent</name>
    <name type="synonym">Ich</name>
    <dbReference type="NCBI Taxonomy" id="5932"/>
    <lineage>
        <taxon>Eukaryota</taxon>
        <taxon>Sar</taxon>
        <taxon>Alveolata</taxon>
        <taxon>Ciliophora</taxon>
        <taxon>Intramacronucleata</taxon>
        <taxon>Oligohymenophorea</taxon>
        <taxon>Hymenostomatida</taxon>
        <taxon>Ophryoglenina</taxon>
        <taxon>Ichthyophthirius</taxon>
    </lineage>
</organism>
<evidence type="ECO:0000256" key="1">
    <source>
        <dbReference type="ARBA" id="ARBA00022884"/>
    </source>
</evidence>
<feature type="region of interest" description="Disordered" evidence="2">
    <location>
        <begin position="165"/>
        <end position="185"/>
    </location>
</feature>
<dbReference type="eggNOG" id="KOG4660">
    <property type="taxonomic scope" value="Eukaryota"/>
</dbReference>
<dbReference type="EMBL" id="GL983162">
    <property type="protein sequence ID" value="EGR34282.1"/>
    <property type="molecule type" value="Genomic_DNA"/>
</dbReference>
<protein>
    <submittedName>
        <fullName evidence="4">RNA recognition motif 2 family protein, putative</fullName>
    </submittedName>
</protein>